<evidence type="ECO:0000313" key="8">
    <source>
        <dbReference type="Proteomes" id="UP000358159"/>
    </source>
</evidence>
<dbReference type="Proteomes" id="UP000284990">
    <property type="component" value="Unassembled WGS sequence"/>
</dbReference>
<dbReference type="EMBL" id="VZBT01000080">
    <property type="protein sequence ID" value="MQO04488.1"/>
    <property type="molecule type" value="Genomic_DNA"/>
</dbReference>
<dbReference type="eggNOG" id="COG2378">
    <property type="taxonomic scope" value="Bacteria"/>
</dbReference>
<name>A0A174QRR0_9BACT</name>
<evidence type="ECO:0000313" key="3">
    <source>
        <dbReference type="EMBL" id="MQO56595.1"/>
    </source>
</evidence>
<dbReference type="AlphaFoldDB" id="A0A174QRR0"/>
<dbReference type="EMBL" id="QSFW01000096">
    <property type="protein sequence ID" value="RHA80816.1"/>
    <property type="molecule type" value="Genomic_DNA"/>
</dbReference>
<dbReference type="EMBL" id="VZAZ01000063">
    <property type="protein sequence ID" value="MQO56595.1"/>
    <property type="molecule type" value="Genomic_DNA"/>
</dbReference>
<evidence type="ECO:0000313" key="1">
    <source>
        <dbReference type="EMBL" id="MCW4166011.1"/>
    </source>
</evidence>
<comment type="caution">
    <text evidence="3">The sequence shown here is derived from an EMBL/GenBank/DDBJ whole genome shotgun (WGS) entry which is preliminary data.</text>
</comment>
<evidence type="ECO:0000313" key="9">
    <source>
        <dbReference type="Proteomes" id="UP000390763"/>
    </source>
</evidence>
<evidence type="ECO:0000313" key="4">
    <source>
        <dbReference type="EMBL" id="RGU91468.1"/>
    </source>
</evidence>
<protein>
    <recommendedName>
        <fullName evidence="10">WYL domain-containing protein</fullName>
    </recommendedName>
</protein>
<dbReference type="EMBL" id="QRYP01000051">
    <property type="protein sequence ID" value="RGU91468.1"/>
    <property type="molecule type" value="Genomic_DNA"/>
</dbReference>
<organism evidence="3 8">
    <name type="scientific">Segatella copri</name>
    <dbReference type="NCBI Taxonomy" id="165179"/>
    <lineage>
        <taxon>Bacteria</taxon>
        <taxon>Pseudomonadati</taxon>
        <taxon>Bacteroidota</taxon>
        <taxon>Bacteroidia</taxon>
        <taxon>Bacteroidales</taxon>
        <taxon>Prevotellaceae</taxon>
        <taxon>Segatella</taxon>
    </lineage>
</organism>
<dbReference type="Proteomes" id="UP000358159">
    <property type="component" value="Unassembled WGS sequence"/>
</dbReference>
<reference evidence="1" key="3">
    <citation type="submission" date="2022-11" db="EMBL/GenBank/DDBJ databases">
        <title>Genomic repertoires linked with pathogenic potency of arthritogenic Prevotella copri isolated from the gut of rheumatoid arthritis patients.</title>
        <authorList>
            <person name="Nii T."/>
            <person name="Maeda Y."/>
            <person name="Motooka D."/>
            <person name="Naito M."/>
            <person name="Matsumoto Y."/>
            <person name="Ogawa T."/>
            <person name="Oguro-Igashira E."/>
            <person name="Kishikawa T."/>
            <person name="Yamashita M."/>
            <person name="Koizumi S."/>
            <person name="Kurakawa T."/>
            <person name="Okumura R."/>
            <person name="Kayama H."/>
            <person name="Murakami M."/>
            <person name="Sakaguchi T."/>
            <person name="Das B."/>
            <person name="Nakamura S."/>
            <person name="Okada Y."/>
            <person name="Kumanogoh A."/>
            <person name="Takeda K."/>
        </authorList>
    </citation>
    <scope>NUCLEOTIDE SEQUENCE</scope>
    <source>
        <strain evidence="1">RA-N001-16</strain>
    </source>
</reference>
<sequence length="137" mass="16077">MPANKNALIRYKTIDNCLRNRYRRWTLDDLVEACSDALYDMEGITKGVCARTVQMDIQIMRSDKLGYNAPIEVYDRIYYRYADPDYSITEMPLSIEDCKLIKKAIILLENKKDKNNEDTIQVLNKVQDRLKSILNFV</sequence>
<evidence type="ECO:0008006" key="10">
    <source>
        <dbReference type="Google" id="ProtNLM"/>
    </source>
</evidence>
<reference evidence="6 7" key="1">
    <citation type="submission" date="2018-08" db="EMBL/GenBank/DDBJ databases">
        <title>A genome reference for cultivated species of the human gut microbiota.</title>
        <authorList>
            <person name="Zou Y."/>
            <person name="Xue W."/>
            <person name="Luo G."/>
        </authorList>
    </citation>
    <scope>NUCLEOTIDE SEQUENCE [LARGE SCALE GENOMIC DNA]</scope>
    <source>
        <strain evidence="4 7">AF15-25</strain>
        <strain evidence="5 6">AM42-23AC</strain>
    </source>
</reference>
<evidence type="ECO:0000313" key="7">
    <source>
        <dbReference type="Proteomes" id="UP000285236"/>
    </source>
</evidence>
<gene>
    <name evidence="5" type="ORF">DW916_17450</name>
    <name evidence="4" type="ORF">DWW35_13635</name>
    <name evidence="3" type="ORF">F7D42_12970</name>
    <name evidence="2" type="ORF">F7D62_10350</name>
    <name evidence="1" type="ORF">ONS98_12460</name>
</gene>
<dbReference type="Proteomes" id="UP000390763">
    <property type="component" value="Unassembled WGS sequence"/>
</dbReference>
<dbReference type="EMBL" id="JAPDUM010000002">
    <property type="protein sequence ID" value="MCW4166011.1"/>
    <property type="molecule type" value="Genomic_DNA"/>
</dbReference>
<proteinExistence type="predicted"/>
<dbReference type="Proteomes" id="UP000285236">
    <property type="component" value="Unassembled WGS sequence"/>
</dbReference>
<accession>A0A174QRR0</accession>
<evidence type="ECO:0000313" key="6">
    <source>
        <dbReference type="Proteomes" id="UP000284990"/>
    </source>
</evidence>
<reference evidence="8 9" key="2">
    <citation type="submission" date="2019-09" db="EMBL/GenBank/DDBJ databases">
        <title>Distinct polysaccharide growth profiles of human intestinal Prevotella copri isolates.</title>
        <authorList>
            <person name="Fehlner-Peach H."/>
            <person name="Magnabosco C."/>
            <person name="Raghavan V."/>
            <person name="Scher J.U."/>
            <person name="Tett A."/>
            <person name="Cox L.M."/>
            <person name="Gottsegen C."/>
            <person name="Watters A."/>
            <person name="Wiltshire- Gordon J.D."/>
            <person name="Segata N."/>
            <person name="Bonneau R."/>
            <person name="Littman D.R."/>
        </authorList>
    </citation>
    <scope>NUCLEOTIDE SEQUENCE [LARGE SCALE GENOMIC DNA]</scope>
    <source>
        <strain evidence="3 8">BVe41219</strain>
        <strain evidence="2">IAK279</strain>
        <strain evidence="9">iAK279</strain>
    </source>
</reference>
<evidence type="ECO:0000313" key="2">
    <source>
        <dbReference type="EMBL" id="MQO04488.1"/>
    </source>
</evidence>
<dbReference type="Proteomes" id="UP001209476">
    <property type="component" value="Unassembled WGS sequence"/>
</dbReference>
<evidence type="ECO:0000313" key="5">
    <source>
        <dbReference type="EMBL" id="RHA80816.1"/>
    </source>
</evidence>